<sequence>MVSETIFERSLTYGLDQQQGLAVHKTLNDPTHERAKRRRTKTESLLTVGGPVSARWFILLKQHSSSSSQAPLYADLLRPQASLLSRPYAASLLPA</sequence>
<accession>A0AAV7QNQ4</accession>
<protein>
    <submittedName>
        <fullName evidence="2">Uncharacterized protein</fullName>
    </submittedName>
</protein>
<dbReference type="AlphaFoldDB" id="A0AAV7QNQ4"/>
<proteinExistence type="predicted"/>
<name>A0AAV7QNQ4_PLEWA</name>
<feature type="region of interest" description="Disordered" evidence="1">
    <location>
        <begin position="24"/>
        <end position="44"/>
    </location>
</feature>
<dbReference type="Proteomes" id="UP001066276">
    <property type="component" value="Chromosome 6"/>
</dbReference>
<organism evidence="2 3">
    <name type="scientific">Pleurodeles waltl</name>
    <name type="common">Iberian ribbed newt</name>
    <dbReference type="NCBI Taxonomy" id="8319"/>
    <lineage>
        <taxon>Eukaryota</taxon>
        <taxon>Metazoa</taxon>
        <taxon>Chordata</taxon>
        <taxon>Craniata</taxon>
        <taxon>Vertebrata</taxon>
        <taxon>Euteleostomi</taxon>
        <taxon>Amphibia</taxon>
        <taxon>Batrachia</taxon>
        <taxon>Caudata</taxon>
        <taxon>Salamandroidea</taxon>
        <taxon>Salamandridae</taxon>
        <taxon>Pleurodelinae</taxon>
        <taxon>Pleurodeles</taxon>
    </lineage>
</organism>
<evidence type="ECO:0000256" key="1">
    <source>
        <dbReference type="SAM" id="MobiDB-lite"/>
    </source>
</evidence>
<reference evidence="2" key="1">
    <citation type="journal article" date="2022" name="bioRxiv">
        <title>Sequencing and chromosome-scale assembly of the giantPleurodeles waltlgenome.</title>
        <authorList>
            <person name="Brown T."/>
            <person name="Elewa A."/>
            <person name="Iarovenko S."/>
            <person name="Subramanian E."/>
            <person name="Araus A.J."/>
            <person name="Petzold A."/>
            <person name="Susuki M."/>
            <person name="Suzuki K.-i.T."/>
            <person name="Hayashi T."/>
            <person name="Toyoda A."/>
            <person name="Oliveira C."/>
            <person name="Osipova E."/>
            <person name="Leigh N.D."/>
            <person name="Simon A."/>
            <person name="Yun M.H."/>
        </authorList>
    </citation>
    <scope>NUCLEOTIDE SEQUENCE</scope>
    <source>
        <strain evidence="2">20211129_DDA</strain>
        <tissue evidence="2">Liver</tissue>
    </source>
</reference>
<evidence type="ECO:0000313" key="2">
    <source>
        <dbReference type="EMBL" id="KAJ1141339.1"/>
    </source>
</evidence>
<gene>
    <name evidence="2" type="ORF">NDU88_007672</name>
</gene>
<evidence type="ECO:0000313" key="3">
    <source>
        <dbReference type="Proteomes" id="UP001066276"/>
    </source>
</evidence>
<keyword evidence="3" id="KW-1185">Reference proteome</keyword>
<comment type="caution">
    <text evidence="2">The sequence shown here is derived from an EMBL/GenBank/DDBJ whole genome shotgun (WGS) entry which is preliminary data.</text>
</comment>
<dbReference type="EMBL" id="JANPWB010000010">
    <property type="protein sequence ID" value="KAJ1141339.1"/>
    <property type="molecule type" value="Genomic_DNA"/>
</dbReference>